<reference evidence="2 3" key="1">
    <citation type="submission" date="2020-08" db="EMBL/GenBank/DDBJ databases">
        <title>Genomic Encyclopedia of Type Strains, Phase IV (KMG-IV): sequencing the most valuable type-strain genomes for metagenomic binning, comparative biology and taxonomic classification.</title>
        <authorList>
            <person name="Goeker M."/>
        </authorList>
    </citation>
    <scope>NUCLEOTIDE SEQUENCE [LARGE SCALE GENOMIC DNA]</scope>
    <source>
        <strain evidence="2 3">DSM 11490</strain>
    </source>
</reference>
<dbReference type="InterPro" id="IPR006342">
    <property type="entry name" value="FkbM_mtfrase"/>
</dbReference>
<dbReference type="PANTHER" id="PTHR34203">
    <property type="entry name" value="METHYLTRANSFERASE, FKBM FAMILY PROTEIN"/>
    <property type="match status" value="1"/>
</dbReference>
<dbReference type="GO" id="GO:0008168">
    <property type="term" value="F:methyltransferase activity"/>
    <property type="evidence" value="ECO:0007669"/>
    <property type="project" value="UniProtKB-KW"/>
</dbReference>
<protein>
    <submittedName>
        <fullName evidence="2">FkbM family methyltransferase</fullName>
    </submittedName>
</protein>
<dbReference type="Gene3D" id="3.40.50.150">
    <property type="entry name" value="Vaccinia Virus protein VP39"/>
    <property type="match status" value="1"/>
</dbReference>
<accession>A0AA40VA50</accession>
<keyword evidence="2" id="KW-0489">Methyltransferase</keyword>
<dbReference type="RefSeq" id="WP_182553998.1">
    <property type="nucleotide sequence ID" value="NZ_BPRF01000002.1"/>
</dbReference>
<name>A0AA40VA50_9HYPH</name>
<evidence type="ECO:0000313" key="2">
    <source>
        <dbReference type="EMBL" id="MBA8911700.1"/>
    </source>
</evidence>
<feature type="domain" description="Methyltransferase FkbM" evidence="1">
    <location>
        <begin position="41"/>
        <end position="185"/>
    </location>
</feature>
<dbReference type="GO" id="GO:0032259">
    <property type="term" value="P:methylation"/>
    <property type="evidence" value="ECO:0007669"/>
    <property type="project" value="UniProtKB-KW"/>
</dbReference>
<dbReference type="InterPro" id="IPR052514">
    <property type="entry name" value="SAM-dependent_MTase"/>
</dbReference>
<proteinExistence type="predicted"/>
<organism evidence="2 3">
    <name type="scientific">Methylorubrum thiocyanatum</name>
    <dbReference type="NCBI Taxonomy" id="47958"/>
    <lineage>
        <taxon>Bacteria</taxon>
        <taxon>Pseudomonadati</taxon>
        <taxon>Pseudomonadota</taxon>
        <taxon>Alphaproteobacteria</taxon>
        <taxon>Hyphomicrobiales</taxon>
        <taxon>Methylobacteriaceae</taxon>
        <taxon>Methylorubrum</taxon>
    </lineage>
</organism>
<gene>
    <name evidence="2" type="ORF">HNR51_000762</name>
</gene>
<dbReference type="InterPro" id="IPR029063">
    <property type="entry name" value="SAM-dependent_MTases_sf"/>
</dbReference>
<dbReference type="EMBL" id="JACJIB010000001">
    <property type="protein sequence ID" value="MBA8911700.1"/>
    <property type="molecule type" value="Genomic_DNA"/>
</dbReference>
<keyword evidence="2" id="KW-0808">Transferase</keyword>
<evidence type="ECO:0000313" key="3">
    <source>
        <dbReference type="Proteomes" id="UP000543554"/>
    </source>
</evidence>
<dbReference type="AlphaFoldDB" id="A0AA40VA50"/>
<dbReference type="NCBIfam" id="TIGR01444">
    <property type="entry name" value="fkbM_fam"/>
    <property type="match status" value="1"/>
</dbReference>
<dbReference type="Proteomes" id="UP000543554">
    <property type="component" value="Unassembled WGS sequence"/>
</dbReference>
<dbReference type="Pfam" id="PF05050">
    <property type="entry name" value="Methyltransf_21"/>
    <property type="match status" value="1"/>
</dbReference>
<evidence type="ECO:0000259" key="1">
    <source>
        <dbReference type="Pfam" id="PF05050"/>
    </source>
</evidence>
<dbReference type="PANTHER" id="PTHR34203:SF15">
    <property type="entry name" value="SLL1173 PROTEIN"/>
    <property type="match status" value="1"/>
</dbReference>
<comment type="caution">
    <text evidence="2">The sequence shown here is derived from an EMBL/GenBank/DDBJ whole genome shotgun (WGS) entry which is preliminary data.</text>
</comment>
<keyword evidence="3" id="KW-1185">Reference proteome</keyword>
<dbReference type="SUPFAM" id="SSF53335">
    <property type="entry name" value="S-adenosyl-L-methionine-dependent methyltransferases"/>
    <property type="match status" value="1"/>
</dbReference>
<sequence length="230" mass="25558">MFSNNDDLVASHYFWYGKNGYEVASVREWIMRAKKANIVFDIGAHTGLFSLLACRSNQQIQQVVAFEPTARASSRILENLIVNSLVGRVKVETQAVSNAAGEVEFMIYVDEYQIGTGSSFVGTGKNYEVRRRERASTIRIDDYIKSSGLVPDLLKIDVEGAEEMALEGAQDLIALKRATFLIEVLPETVDGVLKHLGGYKILLIDDHNNATVPFDRQAVTQYVNILAVPN</sequence>